<name>A0A1C3HGU9_SERMA</name>
<protein>
    <recommendedName>
        <fullName evidence="1">DUF8093 domain-containing protein</fullName>
    </recommendedName>
</protein>
<evidence type="ECO:0000259" key="1">
    <source>
        <dbReference type="Pfam" id="PF26362"/>
    </source>
</evidence>
<dbReference type="SUPFAM" id="SSF53474">
    <property type="entry name" value="alpha/beta-Hydrolases"/>
    <property type="match status" value="1"/>
</dbReference>
<organism evidence="2">
    <name type="scientific">Serratia marcescens</name>
    <dbReference type="NCBI Taxonomy" id="615"/>
    <lineage>
        <taxon>Bacteria</taxon>
        <taxon>Pseudomonadati</taxon>
        <taxon>Pseudomonadota</taxon>
        <taxon>Gammaproteobacteria</taxon>
        <taxon>Enterobacterales</taxon>
        <taxon>Yersiniaceae</taxon>
        <taxon>Serratia</taxon>
    </lineage>
</organism>
<dbReference type="EMBL" id="LT575490">
    <property type="protein sequence ID" value="SAY44276.1"/>
    <property type="molecule type" value="Genomic_DNA"/>
</dbReference>
<dbReference type="Pfam" id="PF26362">
    <property type="entry name" value="DUF8093"/>
    <property type="match status" value="1"/>
</dbReference>
<gene>
    <name evidence="2" type="ORF">PWN146_02978</name>
</gene>
<sequence length="495" mass="54660">MQLIYFMSESLAPEKFARILNPADARYELERYYLFGGSSMSSISSRHTITRNTQSGIGVSSYREDSGMKRGVFDELKRGSLLAVDASIGAWSPVKYPFFINAQGRLQRYPGTVLPPQYPVERIIQRYEEMISRYAARPKPTSLPPRQNTAKNPPMMQAVAAAVGSSLTVIKEVVRPMSKQERWQARKYLIGRGERSIYPDARIAAQRLAQNNVAVEKAKLAQNVYNTTNPLAATPGVPEGWRDVSNDGGFLEELELRRDMLFDNEIEANFLSRIYAPDRAVFGDDMNPTVVFRGSRMPELPNGKLNAAKKLFIDRELPEIKNLEDWTNNFNQGRGADSEYYKKAVAIGKRLDGSTTKIDISGHSLGGGLASAASIASGKPGWTFNAAGLNSSTVEKYGGSLVGSEDIINAYRVKGEVLTRLQEVDLRQDFIDVNGNLALLAAKEKLSSHLPDAVGVKHTLDGGVGNMGDRHGIQQVIDCIEQEKDDDIATIGHRI</sequence>
<dbReference type="AlphaFoldDB" id="A0A1C3HGU9"/>
<feature type="domain" description="DUF8093" evidence="1">
    <location>
        <begin position="1"/>
        <end position="142"/>
    </location>
</feature>
<reference evidence="2" key="1">
    <citation type="submission" date="2016-05" db="EMBL/GenBank/DDBJ databases">
        <authorList>
            <person name="Cock P.J.A."/>
            <person name="Cock P.J.A."/>
        </authorList>
    </citation>
    <scope>NUCLEOTIDE SEQUENCE</scope>
    <source>
        <strain evidence="2">PWN146_assembly</strain>
    </source>
</reference>
<dbReference type="Pfam" id="PF26363">
    <property type="entry name" value="Phospholipase-like"/>
    <property type="match status" value="1"/>
</dbReference>
<evidence type="ECO:0000313" key="2">
    <source>
        <dbReference type="EMBL" id="SAY44276.1"/>
    </source>
</evidence>
<dbReference type="InterPro" id="IPR029058">
    <property type="entry name" value="AB_hydrolase_fold"/>
</dbReference>
<accession>A0A1C3HGU9</accession>
<dbReference type="InterPro" id="IPR058406">
    <property type="entry name" value="DUF8093"/>
</dbReference>
<proteinExistence type="predicted"/>